<dbReference type="EMBL" id="JH992999">
    <property type="protein sequence ID" value="EKX45433.1"/>
    <property type="molecule type" value="Genomic_DNA"/>
</dbReference>
<dbReference type="PaxDb" id="55529-EKX45433"/>
<organism evidence="1">
    <name type="scientific">Guillardia theta (strain CCMP2712)</name>
    <name type="common">Cryptophyte</name>
    <dbReference type="NCBI Taxonomy" id="905079"/>
    <lineage>
        <taxon>Eukaryota</taxon>
        <taxon>Cryptophyceae</taxon>
        <taxon>Pyrenomonadales</taxon>
        <taxon>Geminigeraceae</taxon>
        <taxon>Guillardia</taxon>
    </lineage>
</organism>
<dbReference type="GeneID" id="17302099"/>
<name>L1JA67_GUITC</name>
<sequence>MKREGRRAQVDLRTEAKVLSPLISQWKKLYEHGEVDAASFAGAFVLAYLSVRHGRWTGGRLDASAYGGGAVQDVKSSPVRKFEGLEELLGDVSRWFKEEEQEELTVLDILSTLKLDGIKKNKDNLANRSLVCWLLAARPFVLMFRIPSPIEVLKMQARGERVVTMLTSEEELSSKHTAPLRYMEGEKLHSRDALEFLVHDLAHMEKFVDKEVYEEQWDSSGACWSWTRRGLAEVEYCISDMNCCCTHLLKYLKAKLFLARDRSSSFLFHACWAELLRSFGVERGSKEEEAMEGVGFRAMREDESDCIRKHFRSRAGLNK</sequence>
<evidence type="ECO:0000313" key="2">
    <source>
        <dbReference type="EnsemblProtists" id="EKX45433"/>
    </source>
</evidence>
<dbReference type="OrthoDB" id="434977at2759"/>
<gene>
    <name evidence="1" type="ORF">GUITHDRAFT_108701</name>
</gene>
<proteinExistence type="predicted"/>
<reference evidence="1 3" key="1">
    <citation type="journal article" date="2012" name="Nature">
        <title>Algal genomes reveal evolutionary mosaicism and the fate of nucleomorphs.</title>
        <authorList>
            <consortium name="DOE Joint Genome Institute"/>
            <person name="Curtis B.A."/>
            <person name="Tanifuji G."/>
            <person name="Burki F."/>
            <person name="Gruber A."/>
            <person name="Irimia M."/>
            <person name="Maruyama S."/>
            <person name="Arias M.C."/>
            <person name="Ball S.G."/>
            <person name="Gile G.H."/>
            <person name="Hirakawa Y."/>
            <person name="Hopkins J.F."/>
            <person name="Kuo A."/>
            <person name="Rensing S.A."/>
            <person name="Schmutz J."/>
            <person name="Symeonidi A."/>
            <person name="Elias M."/>
            <person name="Eveleigh R.J."/>
            <person name="Herman E.K."/>
            <person name="Klute M.J."/>
            <person name="Nakayama T."/>
            <person name="Obornik M."/>
            <person name="Reyes-Prieto A."/>
            <person name="Armbrust E.V."/>
            <person name="Aves S.J."/>
            <person name="Beiko R.G."/>
            <person name="Coutinho P."/>
            <person name="Dacks J.B."/>
            <person name="Durnford D.G."/>
            <person name="Fast N.M."/>
            <person name="Green B.R."/>
            <person name="Grisdale C.J."/>
            <person name="Hempel F."/>
            <person name="Henrissat B."/>
            <person name="Hoppner M.P."/>
            <person name="Ishida K."/>
            <person name="Kim E."/>
            <person name="Koreny L."/>
            <person name="Kroth P.G."/>
            <person name="Liu Y."/>
            <person name="Malik S.B."/>
            <person name="Maier U.G."/>
            <person name="McRose D."/>
            <person name="Mock T."/>
            <person name="Neilson J.A."/>
            <person name="Onodera N.T."/>
            <person name="Poole A.M."/>
            <person name="Pritham E.J."/>
            <person name="Richards T.A."/>
            <person name="Rocap G."/>
            <person name="Roy S.W."/>
            <person name="Sarai C."/>
            <person name="Schaack S."/>
            <person name="Shirato S."/>
            <person name="Slamovits C.H."/>
            <person name="Spencer D.F."/>
            <person name="Suzuki S."/>
            <person name="Worden A.Z."/>
            <person name="Zauner S."/>
            <person name="Barry K."/>
            <person name="Bell C."/>
            <person name="Bharti A.K."/>
            <person name="Crow J.A."/>
            <person name="Grimwood J."/>
            <person name="Kramer R."/>
            <person name="Lindquist E."/>
            <person name="Lucas S."/>
            <person name="Salamov A."/>
            <person name="McFadden G.I."/>
            <person name="Lane C.E."/>
            <person name="Keeling P.J."/>
            <person name="Gray M.W."/>
            <person name="Grigoriev I.V."/>
            <person name="Archibald J.M."/>
        </authorList>
    </citation>
    <scope>NUCLEOTIDE SEQUENCE</scope>
    <source>
        <strain evidence="1 3">CCMP2712</strain>
    </source>
</reference>
<dbReference type="KEGG" id="gtt:GUITHDRAFT_108701"/>
<dbReference type="HOGENOM" id="CLU_872760_0_0_1"/>
<dbReference type="AlphaFoldDB" id="L1JA67"/>
<evidence type="ECO:0000313" key="1">
    <source>
        <dbReference type="EMBL" id="EKX45433.1"/>
    </source>
</evidence>
<dbReference type="EnsemblProtists" id="EKX45433">
    <property type="protein sequence ID" value="EKX45433"/>
    <property type="gene ID" value="GUITHDRAFT_108701"/>
</dbReference>
<accession>L1JA67</accession>
<reference evidence="3" key="2">
    <citation type="submission" date="2012-11" db="EMBL/GenBank/DDBJ databases">
        <authorList>
            <person name="Kuo A."/>
            <person name="Curtis B.A."/>
            <person name="Tanifuji G."/>
            <person name="Burki F."/>
            <person name="Gruber A."/>
            <person name="Irimia M."/>
            <person name="Maruyama S."/>
            <person name="Arias M.C."/>
            <person name="Ball S.G."/>
            <person name="Gile G.H."/>
            <person name="Hirakawa Y."/>
            <person name="Hopkins J.F."/>
            <person name="Rensing S.A."/>
            <person name="Schmutz J."/>
            <person name="Symeonidi A."/>
            <person name="Elias M."/>
            <person name="Eveleigh R.J."/>
            <person name="Herman E.K."/>
            <person name="Klute M.J."/>
            <person name="Nakayama T."/>
            <person name="Obornik M."/>
            <person name="Reyes-Prieto A."/>
            <person name="Armbrust E.V."/>
            <person name="Aves S.J."/>
            <person name="Beiko R.G."/>
            <person name="Coutinho P."/>
            <person name="Dacks J.B."/>
            <person name="Durnford D.G."/>
            <person name="Fast N.M."/>
            <person name="Green B.R."/>
            <person name="Grisdale C."/>
            <person name="Hempe F."/>
            <person name="Henrissat B."/>
            <person name="Hoppner M.P."/>
            <person name="Ishida K.-I."/>
            <person name="Kim E."/>
            <person name="Koreny L."/>
            <person name="Kroth P.G."/>
            <person name="Liu Y."/>
            <person name="Malik S.-B."/>
            <person name="Maier U.G."/>
            <person name="McRose D."/>
            <person name="Mock T."/>
            <person name="Neilson J.A."/>
            <person name="Onodera N.T."/>
            <person name="Poole A.M."/>
            <person name="Pritham E.J."/>
            <person name="Richards T.A."/>
            <person name="Rocap G."/>
            <person name="Roy S.W."/>
            <person name="Sarai C."/>
            <person name="Schaack S."/>
            <person name="Shirato S."/>
            <person name="Slamovits C.H."/>
            <person name="Spencer D.F."/>
            <person name="Suzuki S."/>
            <person name="Worden A.Z."/>
            <person name="Zauner S."/>
            <person name="Barry K."/>
            <person name="Bell C."/>
            <person name="Bharti A.K."/>
            <person name="Crow J.A."/>
            <person name="Grimwood J."/>
            <person name="Kramer R."/>
            <person name="Lindquist E."/>
            <person name="Lucas S."/>
            <person name="Salamov A."/>
            <person name="McFadden G.I."/>
            <person name="Lane C.E."/>
            <person name="Keeling P.J."/>
            <person name="Gray M.W."/>
            <person name="Grigoriev I.V."/>
            <person name="Archibald J.M."/>
        </authorList>
    </citation>
    <scope>NUCLEOTIDE SEQUENCE</scope>
    <source>
        <strain evidence="3">CCMP2712</strain>
    </source>
</reference>
<keyword evidence="3" id="KW-1185">Reference proteome</keyword>
<dbReference type="Proteomes" id="UP000011087">
    <property type="component" value="Unassembled WGS sequence"/>
</dbReference>
<reference evidence="2" key="3">
    <citation type="submission" date="2016-03" db="UniProtKB">
        <authorList>
            <consortium name="EnsemblProtists"/>
        </authorList>
    </citation>
    <scope>IDENTIFICATION</scope>
</reference>
<dbReference type="RefSeq" id="XP_005832413.1">
    <property type="nucleotide sequence ID" value="XM_005832356.1"/>
</dbReference>
<protein>
    <submittedName>
        <fullName evidence="1 2">Uncharacterized protein</fullName>
    </submittedName>
</protein>
<evidence type="ECO:0000313" key="3">
    <source>
        <dbReference type="Proteomes" id="UP000011087"/>
    </source>
</evidence>